<dbReference type="EMBL" id="KZ772733">
    <property type="protein sequence ID" value="PTQ36796.1"/>
    <property type="molecule type" value="Genomic_DNA"/>
</dbReference>
<accession>A0A2R6WSG3</accession>
<organism evidence="1 2">
    <name type="scientific">Marchantia polymorpha</name>
    <name type="common">Common liverwort</name>
    <name type="synonym">Marchantia aquatica</name>
    <dbReference type="NCBI Taxonomy" id="3197"/>
    <lineage>
        <taxon>Eukaryota</taxon>
        <taxon>Viridiplantae</taxon>
        <taxon>Streptophyta</taxon>
        <taxon>Embryophyta</taxon>
        <taxon>Marchantiophyta</taxon>
        <taxon>Marchantiopsida</taxon>
        <taxon>Marchantiidae</taxon>
        <taxon>Marchantiales</taxon>
        <taxon>Marchantiaceae</taxon>
        <taxon>Marchantia</taxon>
    </lineage>
</organism>
<dbReference type="Gramene" id="Mp1g24650.1">
    <property type="protein sequence ID" value="Mp1g24650.1.cds"/>
    <property type="gene ID" value="Mp1g24650"/>
</dbReference>
<dbReference type="Proteomes" id="UP000244005">
    <property type="component" value="Unassembled WGS sequence"/>
</dbReference>
<proteinExistence type="predicted"/>
<sequence length="163" mass="18273">MELCYEDRGSGMPHRSIDRSIVRMEVLYLQPLLRADGPICCSRSRSCQHEPCIRLRLQLQAQLAIQHRILHPPEPSGLLSESLPGLPCEIGGIIVLQRWPVREVLPLHICAKQAALNTTQSLFILCFGATRELQVLVGPRVLEKMPESSMQITCTLMAGDWPP</sequence>
<reference evidence="1" key="2">
    <citation type="submission" date="2017-12" db="EMBL/GenBank/DDBJ databases">
        <title>WGS assembly of Marchantia polymorpha.</title>
        <authorList>
            <person name="Bowman J.L."/>
            <person name="Kohchi T."/>
            <person name="Yamato K.T."/>
            <person name="Jenkins J."/>
            <person name="Shu S."/>
            <person name="Ishizaki K."/>
            <person name="Yamaoka S."/>
            <person name="Nishihama R."/>
            <person name="Nakamura Y."/>
            <person name="Berger F."/>
            <person name="Adam C."/>
            <person name="Aki S.S."/>
            <person name="Althoff F."/>
            <person name="Araki T."/>
            <person name="Arteaga-Vazquez M.A."/>
            <person name="Balasubrmanian S."/>
            <person name="Bauer D."/>
            <person name="Boehm C.R."/>
            <person name="Briginshaw L."/>
            <person name="Caballero-Perez J."/>
            <person name="Catarino B."/>
            <person name="Chen F."/>
            <person name="Chiyoda S."/>
            <person name="Chovatia M."/>
            <person name="Davies K.M."/>
            <person name="Delmans M."/>
            <person name="Demura T."/>
            <person name="Dierschke T."/>
            <person name="Dolan L."/>
            <person name="Dorantes-Acosta A.E."/>
            <person name="Eklund D.M."/>
            <person name="Florent S.N."/>
            <person name="Flores-Sandoval E."/>
            <person name="Fujiyama A."/>
            <person name="Fukuzawa H."/>
            <person name="Galik B."/>
            <person name="Grimanelli D."/>
            <person name="Grimwood J."/>
            <person name="Grossniklaus U."/>
            <person name="Hamada T."/>
            <person name="Haseloff J."/>
            <person name="Hetherington A.J."/>
            <person name="Higo A."/>
            <person name="Hirakawa Y."/>
            <person name="Hundley H.N."/>
            <person name="Ikeda Y."/>
            <person name="Inoue K."/>
            <person name="Inoue S."/>
            <person name="Ishida S."/>
            <person name="Jia Q."/>
            <person name="Kakita M."/>
            <person name="Kanazawa T."/>
            <person name="Kawai Y."/>
            <person name="Kawashima T."/>
            <person name="Kennedy M."/>
            <person name="Kinose K."/>
            <person name="Kinoshita T."/>
            <person name="Kohara Y."/>
            <person name="Koide E."/>
            <person name="Komatsu K."/>
            <person name="Kopischke S."/>
            <person name="Kubo M."/>
            <person name="Kyozuka J."/>
            <person name="Lagercrantz U."/>
            <person name="Lin S.S."/>
            <person name="Lindquist E."/>
            <person name="Lipzen A.M."/>
            <person name="Lu C."/>
            <person name="Luna E.D."/>
            <person name="Martienssen R.A."/>
            <person name="Minamino N."/>
            <person name="Mizutani M."/>
            <person name="Mizutani M."/>
            <person name="Mochizuki N."/>
            <person name="Monte I."/>
            <person name="Mosher R."/>
            <person name="Nagasaki H."/>
            <person name="Nakagami H."/>
            <person name="Naramoto S."/>
            <person name="Nishitani K."/>
            <person name="Ohtani M."/>
            <person name="Okamoto T."/>
            <person name="Okumura M."/>
            <person name="Phillips J."/>
            <person name="Pollak B."/>
            <person name="Reinders A."/>
            <person name="Roevekamp M."/>
            <person name="Sano R."/>
            <person name="Sawa S."/>
            <person name="Schmid M.W."/>
            <person name="Shirakawa M."/>
            <person name="Solano R."/>
            <person name="Spunde A."/>
            <person name="Suetsugu N."/>
            <person name="Sugano S."/>
            <person name="Sugiyama A."/>
            <person name="Sun R."/>
            <person name="Suzuki Y."/>
            <person name="Takenaka M."/>
            <person name="Takezawa D."/>
            <person name="Tomogane H."/>
            <person name="Tsuzuki M."/>
            <person name="Ueda T."/>
            <person name="Umeda M."/>
            <person name="Ward J.M."/>
            <person name="Watanabe Y."/>
            <person name="Yazaki K."/>
            <person name="Yokoyama R."/>
            <person name="Yoshitake Y."/>
            <person name="Yotsui I."/>
            <person name="Zachgo S."/>
            <person name="Schmutz J."/>
        </authorList>
    </citation>
    <scope>NUCLEOTIDE SEQUENCE [LARGE SCALE GENOMIC DNA]</scope>
    <source>
        <strain evidence="1">Tak-1</strain>
    </source>
</reference>
<evidence type="ECO:0000313" key="1">
    <source>
        <dbReference type="EMBL" id="PTQ36795.1"/>
    </source>
</evidence>
<name>A0A2R6WSG3_MARPO</name>
<gene>
    <name evidence="1" type="ORF">MARPO_0061s0056</name>
</gene>
<keyword evidence="2" id="KW-1185">Reference proteome</keyword>
<reference evidence="2" key="1">
    <citation type="journal article" date="2017" name="Cell">
        <title>Insights into land plant evolution garnered from the Marchantia polymorpha genome.</title>
        <authorList>
            <person name="Bowman J.L."/>
            <person name="Kohchi T."/>
            <person name="Yamato K.T."/>
            <person name="Jenkins J."/>
            <person name="Shu S."/>
            <person name="Ishizaki K."/>
            <person name="Yamaoka S."/>
            <person name="Nishihama R."/>
            <person name="Nakamura Y."/>
            <person name="Berger F."/>
            <person name="Adam C."/>
            <person name="Aki S.S."/>
            <person name="Althoff F."/>
            <person name="Araki T."/>
            <person name="Arteaga-Vazquez M.A."/>
            <person name="Balasubrmanian S."/>
            <person name="Barry K."/>
            <person name="Bauer D."/>
            <person name="Boehm C.R."/>
            <person name="Briginshaw L."/>
            <person name="Caballero-Perez J."/>
            <person name="Catarino B."/>
            <person name="Chen F."/>
            <person name="Chiyoda S."/>
            <person name="Chovatia M."/>
            <person name="Davies K.M."/>
            <person name="Delmans M."/>
            <person name="Demura T."/>
            <person name="Dierschke T."/>
            <person name="Dolan L."/>
            <person name="Dorantes-Acosta A.E."/>
            <person name="Eklund D.M."/>
            <person name="Florent S.N."/>
            <person name="Flores-Sandoval E."/>
            <person name="Fujiyama A."/>
            <person name="Fukuzawa H."/>
            <person name="Galik B."/>
            <person name="Grimanelli D."/>
            <person name="Grimwood J."/>
            <person name="Grossniklaus U."/>
            <person name="Hamada T."/>
            <person name="Haseloff J."/>
            <person name="Hetherington A.J."/>
            <person name="Higo A."/>
            <person name="Hirakawa Y."/>
            <person name="Hundley H.N."/>
            <person name="Ikeda Y."/>
            <person name="Inoue K."/>
            <person name="Inoue S.I."/>
            <person name="Ishida S."/>
            <person name="Jia Q."/>
            <person name="Kakita M."/>
            <person name="Kanazawa T."/>
            <person name="Kawai Y."/>
            <person name="Kawashima T."/>
            <person name="Kennedy M."/>
            <person name="Kinose K."/>
            <person name="Kinoshita T."/>
            <person name="Kohara Y."/>
            <person name="Koide E."/>
            <person name="Komatsu K."/>
            <person name="Kopischke S."/>
            <person name="Kubo M."/>
            <person name="Kyozuka J."/>
            <person name="Lagercrantz U."/>
            <person name="Lin S.S."/>
            <person name="Lindquist E."/>
            <person name="Lipzen A.M."/>
            <person name="Lu C.W."/>
            <person name="De Luna E."/>
            <person name="Martienssen R.A."/>
            <person name="Minamino N."/>
            <person name="Mizutani M."/>
            <person name="Mizutani M."/>
            <person name="Mochizuki N."/>
            <person name="Monte I."/>
            <person name="Mosher R."/>
            <person name="Nagasaki H."/>
            <person name="Nakagami H."/>
            <person name="Naramoto S."/>
            <person name="Nishitani K."/>
            <person name="Ohtani M."/>
            <person name="Okamoto T."/>
            <person name="Okumura M."/>
            <person name="Phillips J."/>
            <person name="Pollak B."/>
            <person name="Reinders A."/>
            <person name="Rovekamp M."/>
            <person name="Sano R."/>
            <person name="Sawa S."/>
            <person name="Schmid M.W."/>
            <person name="Shirakawa M."/>
            <person name="Solano R."/>
            <person name="Spunde A."/>
            <person name="Suetsugu N."/>
            <person name="Sugano S."/>
            <person name="Sugiyama A."/>
            <person name="Sun R."/>
            <person name="Suzuki Y."/>
            <person name="Takenaka M."/>
            <person name="Takezawa D."/>
            <person name="Tomogane H."/>
            <person name="Tsuzuki M."/>
            <person name="Ueda T."/>
            <person name="Umeda M."/>
            <person name="Ward J.M."/>
            <person name="Watanabe Y."/>
            <person name="Yazaki K."/>
            <person name="Yokoyama R."/>
            <person name="Yoshitake Y."/>
            <person name="Yotsui I."/>
            <person name="Zachgo S."/>
            <person name="Schmutz J."/>
        </authorList>
    </citation>
    <scope>NUCLEOTIDE SEQUENCE [LARGE SCALE GENOMIC DNA]</scope>
    <source>
        <strain evidence="2">Tak-1</strain>
    </source>
</reference>
<evidence type="ECO:0000313" key="2">
    <source>
        <dbReference type="Proteomes" id="UP000244005"/>
    </source>
</evidence>
<dbReference type="AlphaFoldDB" id="A0A2R6WSG3"/>
<protein>
    <submittedName>
        <fullName evidence="1">Uncharacterized protein</fullName>
    </submittedName>
</protein>
<dbReference type="EMBL" id="KZ772733">
    <property type="protein sequence ID" value="PTQ36795.1"/>
    <property type="molecule type" value="Genomic_DNA"/>
</dbReference>
<dbReference type="Gramene" id="Mp1g24650.2">
    <property type="protein sequence ID" value="Mp1g24650.2.cds"/>
    <property type="gene ID" value="Mp1g24650"/>
</dbReference>